<keyword evidence="3" id="KW-1133">Transmembrane helix</keyword>
<gene>
    <name evidence="5" type="ORF">JKP88DRAFT_132884</name>
</gene>
<dbReference type="Proteomes" id="UP000664859">
    <property type="component" value="Unassembled WGS sequence"/>
</dbReference>
<dbReference type="InterPro" id="IPR052060">
    <property type="entry name" value="Bromo_WD_repeat"/>
</dbReference>
<dbReference type="GO" id="GO:0007010">
    <property type="term" value="P:cytoskeleton organization"/>
    <property type="evidence" value="ECO:0007669"/>
    <property type="project" value="TreeGrafter"/>
</dbReference>
<reference evidence="5" key="1">
    <citation type="submission" date="2021-02" db="EMBL/GenBank/DDBJ databases">
        <title>First Annotated Genome of the Yellow-green Alga Tribonema minus.</title>
        <authorList>
            <person name="Mahan K.M."/>
        </authorList>
    </citation>
    <scope>NUCLEOTIDE SEQUENCE</scope>
    <source>
        <strain evidence="5">UTEX B ZZ1240</strain>
    </source>
</reference>
<feature type="non-terminal residue" evidence="5">
    <location>
        <position position="95"/>
    </location>
</feature>
<name>A0A835ZAL2_9STRA</name>
<dbReference type="PRINTS" id="PR00503">
    <property type="entry name" value="BROMODOMAIN"/>
</dbReference>
<dbReference type="Gene3D" id="1.20.920.10">
    <property type="entry name" value="Bromodomain-like"/>
    <property type="match status" value="1"/>
</dbReference>
<feature type="transmembrane region" description="Helical" evidence="3">
    <location>
        <begin position="27"/>
        <end position="46"/>
    </location>
</feature>
<evidence type="ECO:0000313" key="5">
    <source>
        <dbReference type="EMBL" id="KAG5186649.1"/>
    </source>
</evidence>
<dbReference type="OrthoDB" id="538223at2759"/>
<comment type="caution">
    <text evidence="5">The sequence shown here is derived from an EMBL/GenBank/DDBJ whole genome shotgun (WGS) entry which is preliminary data.</text>
</comment>
<keyword evidence="3" id="KW-0472">Membrane</keyword>
<dbReference type="PANTHER" id="PTHR16266:SF17">
    <property type="entry name" value="BRWD3"/>
    <property type="match status" value="1"/>
</dbReference>
<protein>
    <submittedName>
        <fullName evidence="5">Bromodomain-containing protein</fullName>
    </submittedName>
</protein>
<evidence type="ECO:0000256" key="3">
    <source>
        <dbReference type="SAM" id="Phobius"/>
    </source>
</evidence>
<dbReference type="PROSITE" id="PS50014">
    <property type="entry name" value="BROMODOMAIN_2"/>
    <property type="match status" value="1"/>
</dbReference>
<evidence type="ECO:0000259" key="4">
    <source>
        <dbReference type="PROSITE" id="PS50014"/>
    </source>
</evidence>
<evidence type="ECO:0000256" key="1">
    <source>
        <dbReference type="ARBA" id="ARBA00023117"/>
    </source>
</evidence>
<dbReference type="PANTHER" id="PTHR16266">
    <property type="entry name" value="WD REPEAT DOMAIN 9"/>
    <property type="match status" value="1"/>
</dbReference>
<dbReference type="SMART" id="SM00297">
    <property type="entry name" value="BROMO"/>
    <property type="match status" value="1"/>
</dbReference>
<dbReference type="GO" id="GO:0006357">
    <property type="term" value="P:regulation of transcription by RNA polymerase II"/>
    <property type="evidence" value="ECO:0007669"/>
    <property type="project" value="TreeGrafter"/>
</dbReference>
<keyword evidence="1 2" id="KW-0103">Bromodomain</keyword>
<organism evidence="5 6">
    <name type="scientific">Tribonema minus</name>
    <dbReference type="NCBI Taxonomy" id="303371"/>
    <lineage>
        <taxon>Eukaryota</taxon>
        <taxon>Sar</taxon>
        <taxon>Stramenopiles</taxon>
        <taxon>Ochrophyta</taxon>
        <taxon>PX clade</taxon>
        <taxon>Xanthophyceae</taxon>
        <taxon>Tribonematales</taxon>
        <taxon>Tribonemataceae</taxon>
        <taxon>Tribonema</taxon>
    </lineage>
</organism>
<dbReference type="EMBL" id="JAFCMP010000108">
    <property type="protein sequence ID" value="KAG5186649.1"/>
    <property type="molecule type" value="Genomic_DNA"/>
</dbReference>
<feature type="non-terminal residue" evidence="5">
    <location>
        <position position="1"/>
    </location>
</feature>
<dbReference type="InterPro" id="IPR001487">
    <property type="entry name" value="Bromodomain"/>
</dbReference>
<keyword evidence="3" id="KW-0812">Transmembrane</keyword>
<accession>A0A835ZAL2</accession>
<dbReference type="AlphaFoldDB" id="A0A835ZAL2"/>
<evidence type="ECO:0000313" key="6">
    <source>
        <dbReference type="Proteomes" id="UP000664859"/>
    </source>
</evidence>
<proteinExistence type="predicted"/>
<dbReference type="GO" id="GO:0005634">
    <property type="term" value="C:nucleus"/>
    <property type="evidence" value="ECO:0007669"/>
    <property type="project" value="TreeGrafter"/>
</dbReference>
<dbReference type="Pfam" id="PF00439">
    <property type="entry name" value="Bromodomain"/>
    <property type="match status" value="1"/>
</dbReference>
<dbReference type="SUPFAM" id="SSF47370">
    <property type="entry name" value="Bromodomain"/>
    <property type="match status" value="1"/>
</dbReference>
<evidence type="ECO:0000256" key="2">
    <source>
        <dbReference type="PROSITE-ProRule" id="PRU00035"/>
    </source>
</evidence>
<dbReference type="InterPro" id="IPR036427">
    <property type="entry name" value="Bromodomain-like_sf"/>
</dbReference>
<keyword evidence="6" id="KW-1185">Reference proteome</keyword>
<dbReference type="GO" id="GO:0008360">
    <property type="term" value="P:regulation of cell shape"/>
    <property type="evidence" value="ECO:0007669"/>
    <property type="project" value="TreeGrafter"/>
</dbReference>
<sequence>RRRLGAALEALSKERFAASFAAPVDLAAVYGYGATVALPMDLALILRRLEGNYYRGARALAHDCHLIIVNCLKFNLEDSGIARQSQRLASALAEV</sequence>
<feature type="domain" description="Bromo" evidence="4">
    <location>
        <begin position="12"/>
        <end position="82"/>
    </location>
</feature>